<dbReference type="HOGENOM" id="CLU_926940_0_0_11"/>
<name>U5WS98_MYCKA</name>
<feature type="transmembrane region" description="Helical" evidence="1">
    <location>
        <begin position="88"/>
        <end position="111"/>
    </location>
</feature>
<feature type="transmembrane region" description="Helical" evidence="1">
    <location>
        <begin position="141"/>
        <end position="165"/>
    </location>
</feature>
<dbReference type="EMBL" id="CP006835">
    <property type="protein sequence ID" value="AGZ52068.1"/>
    <property type="molecule type" value="Genomic_DNA"/>
</dbReference>
<keyword evidence="1" id="KW-0812">Transmembrane</keyword>
<evidence type="ECO:0000313" key="3">
    <source>
        <dbReference type="Proteomes" id="UP000017786"/>
    </source>
</evidence>
<dbReference type="Proteomes" id="UP000017786">
    <property type="component" value="Chromosome"/>
</dbReference>
<protein>
    <submittedName>
        <fullName evidence="2">Membrane protein</fullName>
    </submittedName>
</protein>
<dbReference type="eggNOG" id="ENOG5033470">
    <property type="taxonomic scope" value="Bacteria"/>
</dbReference>
<feature type="transmembrane region" description="Helical" evidence="1">
    <location>
        <begin position="251"/>
        <end position="270"/>
    </location>
</feature>
<feature type="transmembrane region" description="Helical" evidence="1">
    <location>
        <begin position="186"/>
        <end position="205"/>
    </location>
</feature>
<sequence length="307" mass="32089">MILQRMRTAGVRRGTELLFSPGAPPETGGLIALAGLRLLAGLIWLYNVVWKLPPDFGQRSNSGLYHFTHLAIEHPVFKPFSWAVEHLVLPYFTAFGWAVLVAESALAVLLLTGTAVRLAALIGIGQSLAIGLSVAESPGEWPWAYAMLLGIHVVLLFVASTRYAAVDAVRVATSPSAVRSRAQRLLAGWATVLLLIALIAGWRGLAGSWPAYVGIRPLEFSLGQYNLRGAVVLIAVALAMLAAAKAGQRMIAIAAAAVAALAAASIYVQVGGTAVWLGGTNTTAVVFVCAAVVSLATGSMIGRTKGA</sequence>
<keyword evidence="1" id="KW-1133">Transmembrane helix</keyword>
<keyword evidence="1" id="KW-0472">Membrane</keyword>
<dbReference type="KEGG" id="mkn:MKAN_18570"/>
<dbReference type="AlphaFoldDB" id="U5WS98"/>
<gene>
    <name evidence="2" type="ORF">MKAN_18570</name>
</gene>
<accession>U5WS98</accession>
<organism evidence="2 3">
    <name type="scientific">Mycobacterium kansasii ATCC 12478</name>
    <dbReference type="NCBI Taxonomy" id="557599"/>
    <lineage>
        <taxon>Bacteria</taxon>
        <taxon>Bacillati</taxon>
        <taxon>Actinomycetota</taxon>
        <taxon>Actinomycetes</taxon>
        <taxon>Mycobacteriales</taxon>
        <taxon>Mycobacteriaceae</taxon>
        <taxon>Mycobacterium</taxon>
    </lineage>
</organism>
<feature type="transmembrane region" description="Helical" evidence="1">
    <location>
        <begin position="225"/>
        <end position="244"/>
    </location>
</feature>
<evidence type="ECO:0000313" key="2">
    <source>
        <dbReference type="EMBL" id="AGZ52068.1"/>
    </source>
</evidence>
<proteinExistence type="predicted"/>
<evidence type="ECO:0000256" key="1">
    <source>
        <dbReference type="SAM" id="Phobius"/>
    </source>
</evidence>
<feature type="transmembrane region" description="Helical" evidence="1">
    <location>
        <begin position="282"/>
        <end position="302"/>
    </location>
</feature>
<feature type="transmembrane region" description="Helical" evidence="1">
    <location>
        <begin position="27"/>
        <end position="46"/>
    </location>
</feature>
<reference evidence="2 3" key="1">
    <citation type="submission" date="2013-10" db="EMBL/GenBank/DDBJ databases">
        <title>Genome sequence of Mycobacterium kansasii.</title>
        <authorList>
            <consortium name="McGill University Mycobacterium genome consortium"/>
            <person name="Veyrier F.J."/>
            <person name="Behr M.A."/>
        </authorList>
    </citation>
    <scope>NUCLEOTIDE SEQUENCE [LARGE SCALE GENOMIC DNA]</scope>
    <source>
        <strain evidence="2 3">ATCC 12478</strain>
    </source>
</reference>